<name>A0A540K9F8_MALBA</name>
<evidence type="ECO:0000256" key="1">
    <source>
        <dbReference type="SAM" id="MobiDB-lite"/>
    </source>
</evidence>
<feature type="compositionally biased region" description="Polar residues" evidence="1">
    <location>
        <begin position="85"/>
        <end position="96"/>
    </location>
</feature>
<dbReference type="AlphaFoldDB" id="A0A540K9F8"/>
<reference evidence="3 4" key="1">
    <citation type="journal article" date="2019" name="G3 (Bethesda)">
        <title>Sequencing of a Wild Apple (Malus baccata) Genome Unravels the Differences Between Cultivated and Wild Apple Species Regarding Disease Resistance and Cold Tolerance.</title>
        <authorList>
            <person name="Chen X."/>
        </authorList>
    </citation>
    <scope>NUCLEOTIDE SEQUENCE [LARGE SCALE GENOMIC DNA]</scope>
    <source>
        <strain evidence="4">cv. Shandingzi</strain>
        <tissue evidence="3">Leaves</tissue>
    </source>
</reference>
<comment type="caution">
    <text evidence="3">The sequence shown here is derived from an EMBL/GenBank/DDBJ whole genome shotgun (WGS) entry which is preliminary data.</text>
</comment>
<dbReference type="InterPro" id="IPR008700">
    <property type="entry name" value="TypeIII_avirulence_cleave"/>
</dbReference>
<evidence type="ECO:0000313" key="4">
    <source>
        <dbReference type="Proteomes" id="UP000315295"/>
    </source>
</evidence>
<accession>A0A540K9F8</accession>
<feature type="region of interest" description="Disordered" evidence="1">
    <location>
        <begin position="72"/>
        <end position="110"/>
    </location>
</feature>
<protein>
    <recommendedName>
        <fullName evidence="2">RIN4 pathogenic type III effector avirulence factor Avr cleavage site domain-containing protein</fullName>
    </recommendedName>
</protein>
<dbReference type="PANTHER" id="PTHR33159">
    <property type="entry name" value="RPM1-INTERACTING PROTEIN 4 (RIN4) FAMILY PROTEIN"/>
    <property type="match status" value="1"/>
</dbReference>
<dbReference type="EMBL" id="VIEB01001664">
    <property type="protein sequence ID" value="TQD70867.1"/>
    <property type="molecule type" value="Genomic_DNA"/>
</dbReference>
<dbReference type="STRING" id="106549.A0A540K9F8"/>
<sequence length="110" mass="12244">MAFVLSFLIKLPPPNHQVGQILLSSIMASQDKGRPLLKFRNWDVNYPTSAEGFTVIFNKVRVDKKASTTHLHSRSSAAALHRHPASQTQSSQNSAFSAALRRLTKNMGER</sequence>
<evidence type="ECO:0000313" key="3">
    <source>
        <dbReference type="EMBL" id="TQD70867.1"/>
    </source>
</evidence>
<organism evidence="3 4">
    <name type="scientific">Malus baccata</name>
    <name type="common">Siberian crab apple</name>
    <name type="synonym">Pyrus baccata</name>
    <dbReference type="NCBI Taxonomy" id="106549"/>
    <lineage>
        <taxon>Eukaryota</taxon>
        <taxon>Viridiplantae</taxon>
        <taxon>Streptophyta</taxon>
        <taxon>Embryophyta</taxon>
        <taxon>Tracheophyta</taxon>
        <taxon>Spermatophyta</taxon>
        <taxon>Magnoliopsida</taxon>
        <taxon>eudicotyledons</taxon>
        <taxon>Gunneridae</taxon>
        <taxon>Pentapetalae</taxon>
        <taxon>rosids</taxon>
        <taxon>fabids</taxon>
        <taxon>Rosales</taxon>
        <taxon>Rosaceae</taxon>
        <taxon>Amygdaloideae</taxon>
        <taxon>Maleae</taxon>
        <taxon>Malus</taxon>
    </lineage>
</organism>
<keyword evidence="4" id="KW-1185">Reference proteome</keyword>
<dbReference type="InterPro" id="IPR040387">
    <property type="entry name" value="RIN4/NOI4"/>
</dbReference>
<dbReference type="Proteomes" id="UP000315295">
    <property type="component" value="Unassembled WGS sequence"/>
</dbReference>
<dbReference type="Pfam" id="PF05627">
    <property type="entry name" value="AvrRpt-cleavage"/>
    <property type="match status" value="1"/>
</dbReference>
<evidence type="ECO:0000259" key="2">
    <source>
        <dbReference type="Pfam" id="PF05627"/>
    </source>
</evidence>
<feature type="domain" description="RIN4 pathogenic type III effector avirulence factor Avr cleavage site" evidence="2">
    <location>
        <begin position="38"/>
        <end position="65"/>
    </location>
</feature>
<dbReference type="GO" id="GO:0005886">
    <property type="term" value="C:plasma membrane"/>
    <property type="evidence" value="ECO:0007669"/>
    <property type="project" value="TreeGrafter"/>
</dbReference>
<dbReference type="PANTHER" id="PTHR33159:SF93">
    <property type="entry name" value="PROTEIN NOI4"/>
    <property type="match status" value="1"/>
</dbReference>
<gene>
    <name evidence="3" type="ORF">C1H46_043599</name>
</gene>
<proteinExistence type="predicted"/>